<dbReference type="InterPro" id="IPR044894">
    <property type="entry name" value="TubC_N_sf"/>
</dbReference>
<organism evidence="2 3">
    <name type="scientific">Deinococcus oregonensis</name>
    <dbReference type="NCBI Taxonomy" id="1805970"/>
    <lineage>
        <taxon>Bacteria</taxon>
        <taxon>Thermotogati</taxon>
        <taxon>Deinococcota</taxon>
        <taxon>Deinococci</taxon>
        <taxon>Deinococcales</taxon>
        <taxon>Deinococcaceae</taxon>
        <taxon>Deinococcus</taxon>
    </lineage>
</organism>
<keyword evidence="3" id="KW-1185">Reference proteome</keyword>
<feature type="domain" description="TubC N-terminal docking" evidence="1">
    <location>
        <begin position="5"/>
        <end position="52"/>
    </location>
</feature>
<gene>
    <name evidence="2" type="ORF">ACFFLM_06010</name>
</gene>
<protein>
    <recommendedName>
        <fullName evidence="1">TubC N-terminal docking domain-containing protein</fullName>
    </recommendedName>
</protein>
<dbReference type="Gene3D" id="1.10.10.1830">
    <property type="entry name" value="Non-ribosomal peptide synthase, adenylation domain"/>
    <property type="match status" value="1"/>
</dbReference>
<dbReference type="Pfam" id="PF18563">
    <property type="entry name" value="TubC_N"/>
    <property type="match status" value="1"/>
</dbReference>
<evidence type="ECO:0000259" key="1">
    <source>
        <dbReference type="Pfam" id="PF18563"/>
    </source>
</evidence>
<sequence>MVARDLLRELEGRGVRLGVQEGQLIARAPAGTVTPELAAQIKAHKEDLLKELQAGAAGRLAPLPESLTRLVRAAAGNHLNRSGFLPSGIVPNLGLYVLTCAALYACHCDPERQLAHLWEARTAWAS</sequence>
<accession>A0ABV6AZB1</accession>
<reference evidence="2 3" key="1">
    <citation type="submission" date="2024-09" db="EMBL/GenBank/DDBJ databases">
        <authorList>
            <person name="Sun Q."/>
            <person name="Mori K."/>
        </authorList>
    </citation>
    <scope>NUCLEOTIDE SEQUENCE [LARGE SCALE GENOMIC DNA]</scope>
    <source>
        <strain evidence="2 3">JCM 13503</strain>
    </source>
</reference>
<dbReference type="Proteomes" id="UP001589733">
    <property type="component" value="Unassembled WGS sequence"/>
</dbReference>
<comment type="caution">
    <text evidence="2">The sequence shown here is derived from an EMBL/GenBank/DDBJ whole genome shotgun (WGS) entry which is preliminary data.</text>
</comment>
<proteinExistence type="predicted"/>
<dbReference type="EMBL" id="JBHLYR010000019">
    <property type="protein sequence ID" value="MFB9991521.1"/>
    <property type="molecule type" value="Genomic_DNA"/>
</dbReference>
<dbReference type="RefSeq" id="WP_380006687.1">
    <property type="nucleotide sequence ID" value="NZ_JBHLYR010000019.1"/>
</dbReference>
<name>A0ABV6AZB1_9DEIO</name>
<dbReference type="InterPro" id="IPR041464">
    <property type="entry name" value="TubC_N"/>
</dbReference>
<evidence type="ECO:0000313" key="2">
    <source>
        <dbReference type="EMBL" id="MFB9991521.1"/>
    </source>
</evidence>
<evidence type="ECO:0000313" key="3">
    <source>
        <dbReference type="Proteomes" id="UP001589733"/>
    </source>
</evidence>